<organism evidence="1 2">
    <name type="scientific">Hyaloscypha hepaticicola</name>
    <dbReference type="NCBI Taxonomy" id="2082293"/>
    <lineage>
        <taxon>Eukaryota</taxon>
        <taxon>Fungi</taxon>
        <taxon>Dikarya</taxon>
        <taxon>Ascomycota</taxon>
        <taxon>Pezizomycotina</taxon>
        <taxon>Leotiomycetes</taxon>
        <taxon>Helotiales</taxon>
        <taxon>Hyaloscyphaceae</taxon>
        <taxon>Hyaloscypha</taxon>
    </lineage>
</organism>
<dbReference type="PANTHER" id="PTHR21308">
    <property type="entry name" value="PHYTANOYL-COA ALPHA-HYDROXYLASE"/>
    <property type="match status" value="1"/>
</dbReference>
<dbReference type="Proteomes" id="UP000235672">
    <property type="component" value="Unassembled WGS sequence"/>
</dbReference>
<keyword evidence="2" id="KW-1185">Reference proteome</keyword>
<dbReference type="AlphaFoldDB" id="A0A2J6PQQ0"/>
<name>A0A2J6PQQ0_9HELO</name>
<dbReference type="InterPro" id="IPR008775">
    <property type="entry name" value="Phytyl_CoA_dOase-like"/>
</dbReference>
<proteinExistence type="predicted"/>
<dbReference type="OrthoDB" id="187894at2759"/>
<dbReference type="STRING" id="1745343.A0A2J6PQQ0"/>
<evidence type="ECO:0000313" key="1">
    <source>
        <dbReference type="EMBL" id="PMD16358.1"/>
    </source>
</evidence>
<protein>
    <submittedName>
        <fullName evidence="1">Phytanoyl-CoA dioxygenase family protein</fullName>
    </submittedName>
</protein>
<dbReference type="SUPFAM" id="SSF51197">
    <property type="entry name" value="Clavaminate synthase-like"/>
    <property type="match status" value="1"/>
</dbReference>
<dbReference type="GO" id="GO:0001561">
    <property type="term" value="P:fatty acid alpha-oxidation"/>
    <property type="evidence" value="ECO:0007669"/>
    <property type="project" value="InterPro"/>
</dbReference>
<reference evidence="1 2" key="1">
    <citation type="submission" date="2016-05" db="EMBL/GenBank/DDBJ databases">
        <title>A degradative enzymes factory behind the ericoid mycorrhizal symbiosis.</title>
        <authorList>
            <consortium name="DOE Joint Genome Institute"/>
            <person name="Martino E."/>
            <person name="Morin E."/>
            <person name="Grelet G."/>
            <person name="Kuo A."/>
            <person name="Kohler A."/>
            <person name="Daghino S."/>
            <person name="Barry K."/>
            <person name="Choi C."/>
            <person name="Cichocki N."/>
            <person name="Clum A."/>
            <person name="Copeland A."/>
            <person name="Hainaut M."/>
            <person name="Haridas S."/>
            <person name="Labutti K."/>
            <person name="Lindquist E."/>
            <person name="Lipzen A."/>
            <person name="Khouja H.-R."/>
            <person name="Murat C."/>
            <person name="Ohm R."/>
            <person name="Olson A."/>
            <person name="Spatafora J."/>
            <person name="Veneault-Fourrey C."/>
            <person name="Henrissat B."/>
            <person name="Grigoriev I."/>
            <person name="Martin F."/>
            <person name="Perotto S."/>
        </authorList>
    </citation>
    <scope>NUCLEOTIDE SEQUENCE [LARGE SCALE GENOMIC DNA]</scope>
    <source>
        <strain evidence="1 2">UAMH 7357</strain>
    </source>
</reference>
<sequence length="391" mass="43864">MTNPTLRESSRIPPRVFSIKSEPSLSAFKDLCSRTVTREDYPLSSDVSSNVPIYDLSQLDSSDEELLVHLQAEWHHILLSGPGVLILKNMFPDKKLIDKVNSVYQRIIESEKQESQKGDHFAGGLTNDRIWNSFSKHCLSAPYSFVEYYSNPWLALICEAWLGPAYRITSQVNIVKPGGAAQVSHRDYHLGFQTAEACAKFPIATQIASQLLTLQGAVAHSDMPVESGPTRLLPFSQRFEEGFMAYRLPRFTDFFLGSYVSLPLEMGDGLFFNPALFHAAGENVTRDVQRVANLLQVSSAFGKPMESIDTFPLIERTWDILREVFEREGESGGVRAFVAAVAEGYPFPTNLDRRPPAPGGMAPESEQQLLMRGLKERWDLSIVLDTLQQMR</sequence>
<dbReference type="Pfam" id="PF05721">
    <property type="entry name" value="PhyH"/>
    <property type="match status" value="1"/>
</dbReference>
<dbReference type="PANTHER" id="PTHR21308:SF8">
    <property type="entry name" value="PHYTANOYL-COA DIOXYGENASE FAMILY PROTEIN (AFU_ORTHOLOGUE AFUA_2G09620)"/>
    <property type="match status" value="1"/>
</dbReference>
<accession>A0A2J6PQQ0</accession>
<keyword evidence="1" id="KW-0223">Dioxygenase</keyword>
<evidence type="ECO:0000313" key="2">
    <source>
        <dbReference type="Proteomes" id="UP000235672"/>
    </source>
</evidence>
<dbReference type="GO" id="GO:0048244">
    <property type="term" value="F:phytanoyl-CoA dioxygenase activity"/>
    <property type="evidence" value="ECO:0007669"/>
    <property type="project" value="InterPro"/>
</dbReference>
<keyword evidence="1" id="KW-0560">Oxidoreductase</keyword>
<gene>
    <name evidence="1" type="ORF">NA56DRAFT_633406</name>
</gene>
<dbReference type="InterPro" id="IPR047128">
    <property type="entry name" value="PhyH"/>
</dbReference>
<dbReference type="EMBL" id="KZ613506">
    <property type="protein sequence ID" value="PMD16358.1"/>
    <property type="molecule type" value="Genomic_DNA"/>
</dbReference>
<dbReference type="Gene3D" id="2.60.120.620">
    <property type="entry name" value="q2cbj1_9rhob like domain"/>
    <property type="match status" value="1"/>
</dbReference>